<sequence>MWEAIMITVIASASNNIGKVLQKQGTKGLPRLSLDLKVIKKYMSSAAWMTGFSVDILGAVLMLRAVSLAPVSIVQPVSGCGLAILAIFSHYYLKEVMNMIDWLGVVMATAGTICVGVTGEEQKDTQIFPLRLLWFALSVAIVLGALDLLGRSKKGGRRTFESPGSLSTPSTNAEVMEEVVSGIEAGAFFGLAATICRMGFMLYERGYSKLFVAAGITVGICCSSSGFFCQTRGLKDGRAVVVSTCAAVASIVTGVLVGLLVLGESLPVSAIERATLLTGWGLIVLGIIVLLNSKRMKLSLPRYLQKVFTFPKTSHKAMGHTRRASYSQRELTPGKSATGSCATVIQLKSPSSKYKP</sequence>
<accession>A0ACC2BQL8</accession>
<proteinExistence type="predicted"/>
<organism evidence="1 2">
    <name type="scientific">Diphasiastrum complanatum</name>
    <name type="common">Issler's clubmoss</name>
    <name type="synonym">Lycopodium complanatum</name>
    <dbReference type="NCBI Taxonomy" id="34168"/>
    <lineage>
        <taxon>Eukaryota</taxon>
        <taxon>Viridiplantae</taxon>
        <taxon>Streptophyta</taxon>
        <taxon>Embryophyta</taxon>
        <taxon>Tracheophyta</taxon>
        <taxon>Lycopodiopsida</taxon>
        <taxon>Lycopodiales</taxon>
        <taxon>Lycopodiaceae</taxon>
        <taxon>Lycopodioideae</taxon>
        <taxon>Diphasiastrum</taxon>
    </lineage>
</organism>
<dbReference type="Proteomes" id="UP001162992">
    <property type="component" value="Chromosome 14"/>
</dbReference>
<reference evidence="2" key="1">
    <citation type="journal article" date="2024" name="Proc. Natl. Acad. Sci. U.S.A.">
        <title>Extraordinary preservation of gene collinearity over three hundred million years revealed in homosporous lycophytes.</title>
        <authorList>
            <person name="Li C."/>
            <person name="Wickell D."/>
            <person name="Kuo L.Y."/>
            <person name="Chen X."/>
            <person name="Nie B."/>
            <person name="Liao X."/>
            <person name="Peng D."/>
            <person name="Ji J."/>
            <person name="Jenkins J."/>
            <person name="Williams M."/>
            <person name="Shu S."/>
            <person name="Plott C."/>
            <person name="Barry K."/>
            <person name="Rajasekar S."/>
            <person name="Grimwood J."/>
            <person name="Han X."/>
            <person name="Sun S."/>
            <person name="Hou Z."/>
            <person name="He W."/>
            <person name="Dai G."/>
            <person name="Sun C."/>
            <person name="Schmutz J."/>
            <person name="Leebens-Mack J.H."/>
            <person name="Li F.W."/>
            <person name="Wang L."/>
        </authorList>
    </citation>
    <scope>NUCLEOTIDE SEQUENCE [LARGE SCALE GENOMIC DNA]</scope>
    <source>
        <strain evidence="2">cv. PW_Plant_1</strain>
    </source>
</reference>
<dbReference type="EMBL" id="CM055105">
    <property type="protein sequence ID" value="KAJ7532060.1"/>
    <property type="molecule type" value="Genomic_DNA"/>
</dbReference>
<protein>
    <submittedName>
        <fullName evidence="1">Uncharacterized protein</fullName>
    </submittedName>
</protein>
<comment type="caution">
    <text evidence="1">The sequence shown here is derived from an EMBL/GenBank/DDBJ whole genome shotgun (WGS) entry which is preliminary data.</text>
</comment>
<evidence type="ECO:0000313" key="2">
    <source>
        <dbReference type="Proteomes" id="UP001162992"/>
    </source>
</evidence>
<keyword evidence="2" id="KW-1185">Reference proteome</keyword>
<gene>
    <name evidence="1" type="ORF">O6H91_14G070500</name>
</gene>
<evidence type="ECO:0000313" key="1">
    <source>
        <dbReference type="EMBL" id="KAJ7532060.1"/>
    </source>
</evidence>
<name>A0ACC2BQL8_DIPCM</name>